<feature type="domain" description="Hydroxymethylglutaryl-coenzyme A synthase C-terminal" evidence="7">
    <location>
        <begin position="180"/>
        <end position="466"/>
    </location>
</feature>
<proteinExistence type="inferred from homology"/>
<dbReference type="GO" id="GO:0010142">
    <property type="term" value="P:farnesyl diphosphate biosynthetic process, mevalonate pathway"/>
    <property type="evidence" value="ECO:0007669"/>
    <property type="project" value="InterPro"/>
</dbReference>
<dbReference type="PANTHER" id="PTHR43323">
    <property type="entry name" value="3-HYDROXY-3-METHYLGLUTARYL COENZYME A SYNTHASE"/>
    <property type="match status" value="1"/>
</dbReference>
<sequence>MTRPQNVGIKGFEIYFPKRCISEEDLEKFDGVAAGKYTIGFGQQYMACTDDREDINSFALNVTSSLMQKYSVDPKSIGRLDVGTETIIDKSKSVKTILMNLFAPAGNTDVEGIDSKNACYGGTAALFNAVNWIESSSWDGRDAIVVAADIAIYAEGSARPVGGAGAVALLIGPDAPLSIESVRGSHMANSWDFFKPDLSSEYPTVDGPETLVAYLGSIDKAWDSYRAKTAQFAARQSKTNGAAAAPVIGNAISKEVLAKTNLDDFDYTIFHSPYSKLVQKGFGRLLYNDFLVDPKNEAYASIPANFAELDRKDTIFNKDVEKAFLGLAKAKMNEKLEPTMNCVRRCGNMYTASLYGGLAALLSNVASKDLQGKRILMYSFGSGSAASFFGIKVQGDTTELAEKLDLIKRLAAMQVVPCQTYVDALKTREATHNAVNYTPQGDLANLWPGSYYLENVDKMYRRTYGRTDVA</sequence>
<dbReference type="InParanoid" id="A0A316YHT5"/>
<dbReference type="CDD" id="cd00827">
    <property type="entry name" value="init_cond_enzymes"/>
    <property type="match status" value="1"/>
</dbReference>
<dbReference type="GO" id="GO:0004421">
    <property type="term" value="F:hydroxymethylglutaryl-CoA synthase activity"/>
    <property type="evidence" value="ECO:0007669"/>
    <property type="project" value="UniProtKB-EC"/>
</dbReference>
<dbReference type="FunFam" id="3.40.47.10:FF:000008">
    <property type="entry name" value="3-hydroxy-3-methylglutaryl coenzyme A synthase"/>
    <property type="match status" value="1"/>
</dbReference>
<dbReference type="RefSeq" id="XP_025375824.1">
    <property type="nucleotide sequence ID" value="XM_025519338.1"/>
</dbReference>
<dbReference type="Pfam" id="PF08540">
    <property type="entry name" value="HMG_CoA_synt_C"/>
    <property type="match status" value="1"/>
</dbReference>
<dbReference type="NCBIfam" id="TIGR01833">
    <property type="entry name" value="HMG-CoA-S_euk"/>
    <property type="match status" value="1"/>
</dbReference>
<gene>
    <name evidence="8" type="ORF">FA10DRAFT_244231</name>
</gene>
<dbReference type="Proteomes" id="UP000245768">
    <property type="component" value="Unassembled WGS sequence"/>
</dbReference>
<dbReference type="Gene3D" id="3.40.47.10">
    <property type="match status" value="1"/>
</dbReference>
<dbReference type="PANTHER" id="PTHR43323:SF2">
    <property type="entry name" value="HYDROXYMETHYLGLUTARYL-COA SYNTHASE"/>
    <property type="match status" value="1"/>
</dbReference>
<evidence type="ECO:0000313" key="8">
    <source>
        <dbReference type="EMBL" id="PWN88626.1"/>
    </source>
</evidence>
<reference evidence="8" key="1">
    <citation type="journal article" date="2018" name="Mol. Biol. Evol.">
        <title>Broad Genomic Sampling Reveals a Smut Pathogenic Ancestry of the Fungal Clade Ustilaginomycotina.</title>
        <authorList>
            <person name="Kijpornyongpan T."/>
            <person name="Mondo S.J."/>
            <person name="Barry K."/>
            <person name="Sandor L."/>
            <person name="Lee J."/>
            <person name="Lipzen A."/>
            <person name="Pangilinan J."/>
            <person name="LaButti K."/>
            <person name="Hainaut M."/>
            <person name="Henrissat B."/>
            <person name="Grigoriev I.V."/>
            <person name="Spatafora J.W."/>
            <person name="Aime M.C."/>
        </authorList>
    </citation>
    <scope>NUCLEOTIDE SEQUENCE [LARGE SCALE GENOMIC DNA]</scope>
    <source>
        <strain evidence="8">MCA 4198</strain>
    </source>
</reference>
<organism evidence="8 9">
    <name type="scientific">Acaromyces ingoldii</name>
    <dbReference type="NCBI Taxonomy" id="215250"/>
    <lineage>
        <taxon>Eukaryota</taxon>
        <taxon>Fungi</taxon>
        <taxon>Dikarya</taxon>
        <taxon>Basidiomycota</taxon>
        <taxon>Ustilaginomycotina</taxon>
        <taxon>Exobasidiomycetes</taxon>
        <taxon>Exobasidiales</taxon>
        <taxon>Cryptobasidiaceae</taxon>
        <taxon>Acaromyces</taxon>
    </lineage>
</organism>
<evidence type="ECO:0000256" key="5">
    <source>
        <dbReference type="RuleBase" id="RU364071"/>
    </source>
</evidence>
<feature type="active site" description="Acyl-thioester intermediate" evidence="3">
    <location>
        <position position="119"/>
    </location>
</feature>
<dbReference type="Pfam" id="PF01154">
    <property type="entry name" value="HMG_CoA_synt_N"/>
    <property type="match status" value="1"/>
</dbReference>
<dbReference type="STRING" id="215250.A0A316YHT5"/>
<accession>A0A316YHT5</accession>
<dbReference type="InterPro" id="IPR013746">
    <property type="entry name" value="HMG_CoA_synt_C_dom"/>
</dbReference>
<dbReference type="FunCoup" id="A0A316YHT5">
    <property type="interactions" value="220"/>
</dbReference>
<keyword evidence="2 5" id="KW-0808">Transferase</keyword>
<dbReference type="InterPro" id="IPR016039">
    <property type="entry name" value="Thiolase-like"/>
</dbReference>
<dbReference type="GO" id="GO:0006696">
    <property type="term" value="P:ergosterol biosynthetic process"/>
    <property type="evidence" value="ECO:0007669"/>
    <property type="project" value="TreeGrafter"/>
</dbReference>
<evidence type="ECO:0000256" key="1">
    <source>
        <dbReference type="ARBA" id="ARBA00007061"/>
    </source>
</evidence>
<dbReference type="InterPro" id="IPR010122">
    <property type="entry name" value="HMG_CoA_synthase_euk"/>
</dbReference>
<feature type="active site" description="Proton donor/acceptor" evidence="3">
    <location>
        <position position="85"/>
    </location>
</feature>
<dbReference type="EC" id="2.3.3.10" evidence="5"/>
<feature type="binding site" evidence="4">
    <location>
        <position position="280"/>
    </location>
    <ligand>
        <name>CoA</name>
        <dbReference type="ChEBI" id="CHEBI:57287"/>
    </ligand>
</feature>
<comment type="similarity">
    <text evidence="1 5">Belongs to the thiolase-like superfamily. HMG-CoA synthase family.</text>
</comment>
<comment type="function">
    <text evidence="5">Catalyzes the condensation of acetyl-CoA with acetoacetyl-CoA to form HMG-CoA.</text>
</comment>
<evidence type="ECO:0000256" key="2">
    <source>
        <dbReference type="ARBA" id="ARBA00022679"/>
    </source>
</evidence>
<dbReference type="EMBL" id="KZ819638">
    <property type="protein sequence ID" value="PWN88626.1"/>
    <property type="molecule type" value="Genomic_DNA"/>
</dbReference>
<feature type="active site" description="Proton donor/acceptor" evidence="3">
    <location>
        <position position="271"/>
    </location>
</feature>
<evidence type="ECO:0000259" key="7">
    <source>
        <dbReference type="Pfam" id="PF08540"/>
    </source>
</evidence>
<comment type="catalytic activity">
    <reaction evidence="5">
        <text>acetoacetyl-CoA + acetyl-CoA + H2O = (3S)-3-hydroxy-3-methylglutaryl-CoA + CoA + H(+)</text>
        <dbReference type="Rhea" id="RHEA:10188"/>
        <dbReference type="ChEBI" id="CHEBI:15377"/>
        <dbReference type="ChEBI" id="CHEBI:15378"/>
        <dbReference type="ChEBI" id="CHEBI:43074"/>
        <dbReference type="ChEBI" id="CHEBI:57286"/>
        <dbReference type="ChEBI" id="CHEBI:57287"/>
        <dbReference type="ChEBI" id="CHEBI:57288"/>
        <dbReference type="EC" id="2.3.3.10"/>
    </reaction>
</comment>
<dbReference type="GeneID" id="37041254"/>
<dbReference type="OrthoDB" id="1269963at2759"/>
<dbReference type="InterPro" id="IPR013528">
    <property type="entry name" value="HMG_CoA_synth_N"/>
</dbReference>
<name>A0A316YHT5_9BASI</name>
<dbReference type="AlphaFoldDB" id="A0A316YHT5"/>
<dbReference type="GO" id="GO:0006084">
    <property type="term" value="P:acetyl-CoA metabolic process"/>
    <property type="evidence" value="ECO:0007669"/>
    <property type="project" value="InterPro"/>
</dbReference>
<dbReference type="InterPro" id="IPR000590">
    <property type="entry name" value="HMG_CoA_synt_AS"/>
</dbReference>
<dbReference type="PROSITE" id="PS01226">
    <property type="entry name" value="HMG_COA_SYNTHASE"/>
    <property type="match status" value="1"/>
</dbReference>
<evidence type="ECO:0000256" key="4">
    <source>
        <dbReference type="PIRSR" id="PIRSR610122-2"/>
    </source>
</evidence>
<feature type="domain" description="Hydroxymethylglutaryl-coenzyme A synthase N-terminal" evidence="6">
    <location>
        <begin position="3"/>
        <end position="176"/>
    </location>
</feature>
<protein>
    <recommendedName>
        <fullName evidence="5">Hydroxymethylglutaryl-CoA synthase</fullName>
        <shortName evidence="5">HMG-CoA synthase</shortName>
        <ecNumber evidence="5">2.3.3.10</ecNumber>
    </recommendedName>
    <alternativeName>
        <fullName evidence="5">3-hydroxy-3-methylglutaryl coenzyme A synthase</fullName>
    </alternativeName>
</protein>
<keyword evidence="9" id="KW-1185">Reference proteome</keyword>
<feature type="binding site" evidence="4">
    <location>
        <position position="276"/>
    </location>
    <ligand>
        <name>CoA</name>
        <dbReference type="ChEBI" id="CHEBI:57287"/>
    </ligand>
</feature>
<evidence type="ECO:0000256" key="3">
    <source>
        <dbReference type="PIRSR" id="PIRSR610122-1"/>
    </source>
</evidence>
<dbReference type="SUPFAM" id="SSF53901">
    <property type="entry name" value="Thiolase-like"/>
    <property type="match status" value="2"/>
</dbReference>
<evidence type="ECO:0000313" key="9">
    <source>
        <dbReference type="Proteomes" id="UP000245768"/>
    </source>
</evidence>
<evidence type="ECO:0000259" key="6">
    <source>
        <dbReference type="Pfam" id="PF01154"/>
    </source>
</evidence>